<evidence type="ECO:0000313" key="2">
    <source>
        <dbReference type="EMBL" id="MCY3088337.1"/>
    </source>
</evidence>
<comment type="caution">
    <text evidence="2">The sequence shown here is derived from an EMBL/GenBank/DDBJ whole genome shotgun (WGS) entry which is preliminary data.</text>
</comment>
<evidence type="ECO:0000259" key="1">
    <source>
        <dbReference type="Pfam" id="PF02796"/>
    </source>
</evidence>
<name>A0A9Q4DG91_9LACT</name>
<dbReference type="GO" id="GO:0000150">
    <property type="term" value="F:DNA strand exchange activity"/>
    <property type="evidence" value="ECO:0007669"/>
    <property type="project" value="InterPro"/>
</dbReference>
<dbReference type="AlphaFoldDB" id="A0A9Q4DG91"/>
<protein>
    <submittedName>
        <fullName evidence="2">Helix-turn-helix domain-containing protein</fullName>
    </submittedName>
</protein>
<organism evidence="2 3">
    <name type="scientific">Aerococcus mictus</name>
    <dbReference type="NCBI Taxonomy" id="2976810"/>
    <lineage>
        <taxon>Bacteria</taxon>
        <taxon>Bacillati</taxon>
        <taxon>Bacillota</taxon>
        <taxon>Bacilli</taxon>
        <taxon>Lactobacillales</taxon>
        <taxon>Aerococcaceae</taxon>
        <taxon>Aerococcus</taxon>
    </lineage>
</organism>
<dbReference type="SUPFAM" id="SSF46689">
    <property type="entry name" value="Homeodomain-like"/>
    <property type="match status" value="1"/>
</dbReference>
<dbReference type="Pfam" id="PF02796">
    <property type="entry name" value="HTH_7"/>
    <property type="match status" value="1"/>
</dbReference>
<evidence type="ECO:0000313" key="3">
    <source>
        <dbReference type="Proteomes" id="UP001069047"/>
    </source>
</evidence>
<feature type="domain" description="Resolvase HTH" evidence="1">
    <location>
        <begin position="48"/>
        <end position="68"/>
    </location>
</feature>
<reference evidence="2" key="1">
    <citation type="submission" date="2022-09" db="EMBL/GenBank/DDBJ databases">
        <title>Aerococcus urinae taxonomy study.</title>
        <authorList>
            <person name="Christensen J."/>
            <person name="Senneby E."/>
        </authorList>
    </citation>
    <scope>NUCLEOTIDE SEQUENCE</scope>
    <source>
        <strain evidence="2">LUND-41-B12</strain>
    </source>
</reference>
<dbReference type="GO" id="GO:0003677">
    <property type="term" value="F:DNA binding"/>
    <property type="evidence" value="ECO:0007669"/>
    <property type="project" value="InterPro"/>
</dbReference>
<proteinExistence type="predicted"/>
<accession>A0A9Q4DG91</accession>
<dbReference type="Proteomes" id="UP001069047">
    <property type="component" value="Unassembled WGS sequence"/>
</dbReference>
<dbReference type="EMBL" id="JAOTMY010000008">
    <property type="protein sequence ID" value="MCY3088337.1"/>
    <property type="molecule type" value="Genomic_DNA"/>
</dbReference>
<dbReference type="Gene3D" id="1.10.10.60">
    <property type="entry name" value="Homeodomain-like"/>
    <property type="match status" value="1"/>
</dbReference>
<sequence length="71" mass="8193">MSEIAKDLGVTRATVYKYINSEEVKNDRGSNKEDLVISYIKKYPKKNVSEIAKQLGISRTTVYKYKKKYGL</sequence>
<gene>
    <name evidence="2" type="ORF">ODY61_09590</name>
</gene>
<dbReference type="InterPro" id="IPR009057">
    <property type="entry name" value="Homeodomain-like_sf"/>
</dbReference>
<dbReference type="InterPro" id="IPR006120">
    <property type="entry name" value="Resolvase_HTH_dom"/>
</dbReference>